<feature type="domain" description="Gp5/Type VI secretion system Vgr protein OB-fold" evidence="2">
    <location>
        <begin position="387"/>
        <end position="453"/>
    </location>
</feature>
<feature type="domain" description="Gp5/Type VI secretion system Vgr C-terminal trimerisation" evidence="3">
    <location>
        <begin position="470"/>
        <end position="571"/>
    </location>
</feature>
<dbReference type="PANTHER" id="PTHR32305">
    <property type="match status" value="1"/>
</dbReference>
<comment type="similarity">
    <text evidence="1">Belongs to the VgrG protein family.</text>
</comment>
<organism evidence="4 5">
    <name type="scientific">Pseudomonas putida</name>
    <name type="common">Arthrobacter siderocapsulatus</name>
    <dbReference type="NCBI Taxonomy" id="303"/>
    <lineage>
        <taxon>Bacteria</taxon>
        <taxon>Pseudomonadati</taxon>
        <taxon>Pseudomonadota</taxon>
        <taxon>Gammaproteobacteria</taxon>
        <taxon>Pseudomonadales</taxon>
        <taxon>Pseudomonadaceae</taxon>
        <taxon>Pseudomonas</taxon>
    </lineage>
</organism>
<dbReference type="Gene3D" id="2.30.110.50">
    <property type="match status" value="1"/>
</dbReference>
<dbReference type="OrthoDB" id="9762420at2"/>
<dbReference type="Proteomes" id="UP000186736">
    <property type="component" value="Unassembled WGS sequence"/>
</dbReference>
<dbReference type="AlphaFoldDB" id="A0A1Q9R2R2"/>
<dbReference type="InterPro" id="IPR017847">
    <property type="entry name" value="T6SS_RhsGE_Vgr_subset"/>
</dbReference>
<dbReference type="InterPro" id="IPR006533">
    <property type="entry name" value="T6SS_Vgr_RhsGE"/>
</dbReference>
<dbReference type="SUPFAM" id="SSF69279">
    <property type="entry name" value="Phage tail proteins"/>
    <property type="match status" value="2"/>
</dbReference>
<dbReference type="Pfam" id="PF22178">
    <property type="entry name" value="Gp5_trimer_C"/>
    <property type="match status" value="1"/>
</dbReference>
<dbReference type="PANTHER" id="PTHR32305:SF11">
    <property type="entry name" value="TYPE VI SECRETION SYSTEM SPIKE PROTEIN VGRG3"/>
    <property type="match status" value="1"/>
</dbReference>
<dbReference type="SUPFAM" id="SSF69255">
    <property type="entry name" value="gp5 N-terminal domain-like"/>
    <property type="match status" value="1"/>
</dbReference>
<dbReference type="NCBIfam" id="TIGR03361">
    <property type="entry name" value="VI_Rhs_Vgr"/>
    <property type="match status" value="1"/>
</dbReference>
<gene>
    <name evidence="4" type="ORF">PSEMO_33580</name>
</gene>
<evidence type="ECO:0000259" key="3">
    <source>
        <dbReference type="Pfam" id="PF22178"/>
    </source>
</evidence>
<dbReference type="Gene3D" id="3.55.50.10">
    <property type="entry name" value="Baseplate protein-like domains"/>
    <property type="match status" value="1"/>
</dbReference>
<dbReference type="InterPro" id="IPR006531">
    <property type="entry name" value="Gp5/Vgr_OB"/>
</dbReference>
<dbReference type="Gene3D" id="4.10.220.110">
    <property type="match status" value="1"/>
</dbReference>
<dbReference type="Gene3D" id="2.40.50.230">
    <property type="entry name" value="Gp5 N-terminal domain"/>
    <property type="match status" value="1"/>
</dbReference>
<dbReference type="Pfam" id="PF05954">
    <property type="entry name" value="Phage_GPD"/>
    <property type="match status" value="1"/>
</dbReference>
<dbReference type="NCBIfam" id="TIGR01646">
    <property type="entry name" value="vgr_GE"/>
    <property type="match status" value="1"/>
</dbReference>
<comment type="caution">
    <text evidence="4">The sequence shown here is derived from an EMBL/GenBank/DDBJ whole genome shotgun (WGS) entry which is preliminary data.</text>
</comment>
<dbReference type="EMBL" id="MKZO01000028">
    <property type="protein sequence ID" value="OLS61679.1"/>
    <property type="molecule type" value="Genomic_DNA"/>
</dbReference>
<reference evidence="4 5" key="1">
    <citation type="submission" date="2016-10" db="EMBL/GenBank/DDBJ databases">
        <title>Genome Sequence of Pseudomonas putida GM4FR.</title>
        <authorList>
            <person name="Poehlein A."/>
            <person name="Wemheuer F."/>
            <person name="Hollensteiner J."/>
            <person name="Wemheuer B."/>
        </authorList>
    </citation>
    <scope>NUCLEOTIDE SEQUENCE [LARGE SCALE GENOMIC DNA]</scope>
    <source>
        <strain evidence="4 5">GM4FR</strain>
    </source>
</reference>
<accession>A0A1Q9R2R2</accession>
<dbReference type="RefSeq" id="WP_075804167.1">
    <property type="nucleotide sequence ID" value="NZ_MKZO01000028.1"/>
</dbReference>
<evidence type="ECO:0000259" key="2">
    <source>
        <dbReference type="Pfam" id="PF04717"/>
    </source>
</evidence>
<dbReference type="SUPFAM" id="SSF69349">
    <property type="entry name" value="Phage fibre proteins"/>
    <property type="match status" value="1"/>
</dbReference>
<name>A0A1Q9R2R2_PSEPU</name>
<evidence type="ECO:0000256" key="1">
    <source>
        <dbReference type="ARBA" id="ARBA00005558"/>
    </source>
</evidence>
<dbReference type="InterPro" id="IPR037026">
    <property type="entry name" value="Vgr_OB-fold_dom_sf"/>
</dbReference>
<protein>
    <submittedName>
        <fullName evidence="4">Uncharacterized protein</fullName>
    </submittedName>
</protein>
<evidence type="ECO:0000313" key="5">
    <source>
        <dbReference type="Proteomes" id="UP000186736"/>
    </source>
</evidence>
<dbReference type="Pfam" id="PF04717">
    <property type="entry name" value="Phage_base_V"/>
    <property type="match status" value="1"/>
</dbReference>
<evidence type="ECO:0000313" key="4">
    <source>
        <dbReference type="EMBL" id="OLS61679.1"/>
    </source>
</evidence>
<dbReference type="InterPro" id="IPR054030">
    <property type="entry name" value="Gp5_Vgr_C"/>
</dbReference>
<sequence length="707" mass="79781">MSAQSDLRFTFTAGSDTFEVVEFHLVEGLSETFRLDVQLSSTNPAVDFGEVLDRPALFTIWQGEKPVRYVHGSISTFQQGETGFRRTRYRAIVEPRLARLKLCSDWRIFQTLSVTDVVTTMLEKHALTLDYEQRVTHPHATREYCVQAGDTDYDFVERLAREEGFFYGFLHSTEGHRLVHCDRLFIFGKQQGNPVEYNPTPGGDRPGPALHRFTYVENVRSARQVQRDYSFKHPQYNHQTRIEASDLKHQARSYERYDYPGRYKEDDAGKAFTRDRLRGLRGDACQVIAEGDDARLVPGIYFDLIGHPREDLNRGWRPIHLEHRGKQHVSQGEDSAGAETGTHYNNIATLVPDDTEWRPEPLPKPCIDGPQAARVVGPPGEEIYCDEYGRVKVQFPWDREDNDNEHSSCWIRVSQDIAGALWGHMAIPRIGQQVFVSYVDGDADQPIVTGRAYNALQRPPYELPRHKTKMTIKSETHKGNGFNELCFEDEAGLEEVFIHAQRDRNNIVRNDETTFVGHDRSEQVDNDETLTVGHDRKDTVGNDEHVLIGRNRRHEIGQKDELIIGRHHTITTTRDRTEEVGGNRRDTMAANHRVEIGGHLQQRVQGAVSLQAGQRIVQHTKVFEIHCADVLDIKGPGGSLRIDAAGITLDGITLQQQGPLRAYPRGNSNSIVMSGVADVSEPVCVGCLLKAIAEGSNLIPMEGAPAA</sequence>
<dbReference type="InterPro" id="IPR050708">
    <property type="entry name" value="T6SS_VgrG/RHS"/>
</dbReference>
<proteinExistence type="inferred from homology"/>